<comment type="similarity">
    <text evidence="1">Belongs to the short-chain dehydrogenases/reductases (SDR) family.</text>
</comment>
<dbReference type="InterPro" id="IPR002347">
    <property type="entry name" value="SDR_fam"/>
</dbReference>
<evidence type="ECO:0000256" key="2">
    <source>
        <dbReference type="ARBA" id="ARBA00023002"/>
    </source>
</evidence>
<organism evidence="3 4">
    <name type="scientific">[Torrubiella] hemipterigena</name>
    <dbReference type="NCBI Taxonomy" id="1531966"/>
    <lineage>
        <taxon>Eukaryota</taxon>
        <taxon>Fungi</taxon>
        <taxon>Dikarya</taxon>
        <taxon>Ascomycota</taxon>
        <taxon>Pezizomycotina</taxon>
        <taxon>Sordariomycetes</taxon>
        <taxon>Hypocreomycetidae</taxon>
        <taxon>Hypocreales</taxon>
        <taxon>Clavicipitaceae</taxon>
        <taxon>Clavicipitaceae incertae sedis</taxon>
        <taxon>'Torrubiella' clade</taxon>
    </lineage>
</organism>
<dbReference type="STRING" id="1531966.A0A0A1T5R3"/>
<dbReference type="Gene3D" id="3.40.50.720">
    <property type="entry name" value="NAD(P)-binding Rossmann-like Domain"/>
    <property type="match status" value="1"/>
</dbReference>
<keyword evidence="2" id="KW-0560">Oxidoreductase</keyword>
<evidence type="ECO:0000313" key="4">
    <source>
        <dbReference type="Proteomes" id="UP000039046"/>
    </source>
</evidence>
<dbReference type="GO" id="GO:0016491">
    <property type="term" value="F:oxidoreductase activity"/>
    <property type="evidence" value="ECO:0007669"/>
    <property type="project" value="UniProtKB-KW"/>
</dbReference>
<dbReference type="PANTHER" id="PTHR24320:SF283">
    <property type="entry name" value="RETINOL DEHYDROGENASE 11"/>
    <property type="match status" value="1"/>
</dbReference>
<sequence length="362" mass="39237">MPSSTTYAEFGANTEAVEVAKAFADGIKGKTILVTGVNKDGLGYSAAYAFATQQPANLILTGRNPDKIQICIDAINAEFPNINCRALKVDLSSQASIREAAKEVLAWDDIPAINIIVNSAGVMGLTNRTINKDGIEMHFATNHIGHWLLSCLIMPKLITAAKSSPKGATRIVNVSSGSPMVSSMRWSDMNFEKINTTLPEDEQPSYEWLKSWGYENAADVAYVPVDGYNRSKVANILFGIGATKRLFESHGIFVTGLHPGVIKTELARNFVPETLEKIEELRVKGIYTLKTLGAGSSTALVAALDPKLAVEVGETVNGMENYGAFLADCQIFNKTKKLAVASSEAEKLWELSEKLVGQKFAW</sequence>
<dbReference type="AlphaFoldDB" id="A0A0A1T5R3"/>
<dbReference type="Pfam" id="PF00106">
    <property type="entry name" value="adh_short"/>
    <property type="match status" value="1"/>
</dbReference>
<evidence type="ECO:0008006" key="5">
    <source>
        <dbReference type="Google" id="ProtNLM"/>
    </source>
</evidence>
<proteinExistence type="inferred from homology"/>
<dbReference type="Proteomes" id="UP000039046">
    <property type="component" value="Unassembled WGS sequence"/>
</dbReference>
<gene>
    <name evidence="3" type="ORF">VHEMI00820</name>
</gene>
<keyword evidence="4" id="KW-1185">Reference proteome</keyword>
<name>A0A0A1T5R3_9HYPO</name>
<dbReference type="InterPro" id="IPR036291">
    <property type="entry name" value="NAD(P)-bd_dom_sf"/>
</dbReference>
<evidence type="ECO:0000313" key="3">
    <source>
        <dbReference type="EMBL" id="CEJ80649.1"/>
    </source>
</evidence>
<dbReference type="SUPFAM" id="SSF51735">
    <property type="entry name" value="NAD(P)-binding Rossmann-fold domains"/>
    <property type="match status" value="1"/>
</dbReference>
<dbReference type="EMBL" id="CDHN01000001">
    <property type="protein sequence ID" value="CEJ80649.1"/>
    <property type="molecule type" value="Genomic_DNA"/>
</dbReference>
<accession>A0A0A1T5R3</accession>
<dbReference type="HOGENOM" id="CLU_010194_44_0_1"/>
<protein>
    <recommendedName>
        <fullName evidence="5">Short-chain dehydrogenase</fullName>
    </recommendedName>
</protein>
<dbReference type="PANTHER" id="PTHR24320">
    <property type="entry name" value="RETINOL DEHYDROGENASE"/>
    <property type="match status" value="1"/>
</dbReference>
<dbReference type="PRINTS" id="PR00081">
    <property type="entry name" value="GDHRDH"/>
</dbReference>
<dbReference type="OrthoDB" id="191139at2759"/>
<evidence type="ECO:0000256" key="1">
    <source>
        <dbReference type="ARBA" id="ARBA00006484"/>
    </source>
</evidence>
<reference evidence="3 4" key="1">
    <citation type="journal article" date="2015" name="Genome Announc.">
        <title>Draft Genome Sequence and Gene Annotation of the Entomopathogenic Fungus Verticillium hemipterigenum.</title>
        <authorList>
            <person name="Horn F."/>
            <person name="Habel A."/>
            <person name="Scharf D.H."/>
            <person name="Dworschak J."/>
            <person name="Brakhage A.A."/>
            <person name="Guthke R."/>
            <person name="Hertweck C."/>
            <person name="Linde J."/>
        </authorList>
    </citation>
    <scope>NUCLEOTIDE SEQUENCE [LARGE SCALE GENOMIC DNA]</scope>
</reference>